<dbReference type="NCBIfam" id="TIGR03871">
    <property type="entry name" value="ABC_peri_MoxJ_2"/>
    <property type="match status" value="1"/>
</dbReference>
<dbReference type="SUPFAM" id="SSF53850">
    <property type="entry name" value="Periplasmic binding protein-like II"/>
    <property type="match status" value="1"/>
</dbReference>
<keyword evidence="5" id="KW-1185">Reference proteome</keyword>
<feature type="chain" id="PRO_5015835957" evidence="2">
    <location>
        <begin position="26"/>
        <end position="287"/>
    </location>
</feature>
<dbReference type="AlphaFoldDB" id="A0A2U8VWY7"/>
<dbReference type="OrthoDB" id="176845at2"/>
<evidence type="ECO:0000313" key="4">
    <source>
        <dbReference type="EMBL" id="AWN37811.1"/>
    </source>
</evidence>
<dbReference type="SMART" id="SM00062">
    <property type="entry name" value="PBPb"/>
    <property type="match status" value="1"/>
</dbReference>
<evidence type="ECO:0000256" key="1">
    <source>
        <dbReference type="ARBA" id="ARBA00022729"/>
    </source>
</evidence>
<organism evidence="4 5">
    <name type="scientific">Methylobacterium radiodurans</name>
    <dbReference type="NCBI Taxonomy" id="2202828"/>
    <lineage>
        <taxon>Bacteria</taxon>
        <taxon>Pseudomonadati</taxon>
        <taxon>Pseudomonadota</taxon>
        <taxon>Alphaproteobacteria</taxon>
        <taxon>Hyphomicrobiales</taxon>
        <taxon>Methylobacteriaceae</taxon>
        <taxon>Methylobacterium</taxon>
    </lineage>
</organism>
<dbReference type="Gene3D" id="3.40.190.10">
    <property type="entry name" value="Periplasmic binding protein-like II"/>
    <property type="match status" value="2"/>
</dbReference>
<dbReference type="PANTHER" id="PTHR35936">
    <property type="entry name" value="MEMBRANE-BOUND LYTIC MUREIN TRANSGLYCOSYLASE F"/>
    <property type="match status" value="1"/>
</dbReference>
<dbReference type="KEGG" id="meti:DK427_20465"/>
<dbReference type="Proteomes" id="UP000246058">
    <property type="component" value="Chromosome"/>
</dbReference>
<feature type="signal peptide" evidence="2">
    <location>
        <begin position="1"/>
        <end position="25"/>
    </location>
</feature>
<name>A0A2U8VWY7_9HYPH</name>
<dbReference type="PANTHER" id="PTHR35936:SF17">
    <property type="entry name" value="ARGININE-BINDING EXTRACELLULAR PROTEIN ARTP"/>
    <property type="match status" value="1"/>
</dbReference>
<sequence>MTPRATAKAAACALLLIAGARGTSAQHLPDLVTTDTLRVCGDPGNMPFSQRKEDGFENRIAAIVADELKIKVRYYWLTQGPGFVRNTLGTGLCDVIIGSALGSELVQNTNPYYRSAYTLVTRRGEFTDVTGLDDARLKGKRIGVIAGTPPVNRMGDLGLISGMKAYAPYQLDPARPHQTVSAEVVSDLAEGTIDAAVLWGPAAGWLAKQAAARTGKPLDVVPLLKEPDRPAMTYRIGMGVRLGEDDWKRQLNTILRKRRDDIERVLREFDVPLLDENDNRLLEPGKP</sequence>
<evidence type="ECO:0000259" key="3">
    <source>
        <dbReference type="SMART" id="SM00062"/>
    </source>
</evidence>
<evidence type="ECO:0000313" key="5">
    <source>
        <dbReference type="Proteomes" id="UP000246058"/>
    </source>
</evidence>
<gene>
    <name evidence="4" type="ORF">DK427_20465</name>
</gene>
<proteinExistence type="predicted"/>
<accession>A0A2U8VWY7</accession>
<protein>
    <submittedName>
        <fullName evidence="4">Quinoprotein dehydrogenase-associated putative ABC transporter substrate-binding protein</fullName>
    </submittedName>
</protein>
<reference evidence="4 5" key="1">
    <citation type="submission" date="2018-05" db="EMBL/GenBank/DDBJ databases">
        <title>Complete Genome Sequence of Methylobacterium sp. 17Sr1-43.</title>
        <authorList>
            <person name="Srinivasan S."/>
        </authorList>
    </citation>
    <scope>NUCLEOTIDE SEQUENCE [LARGE SCALE GENOMIC DNA]</scope>
    <source>
        <strain evidence="4 5">17Sr1-43</strain>
    </source>
</reference>
<dbReference type="InterPro" id="IPR022448">
    <property type="entry name" value="Quinoprotein_dehydrogenase"/>
</dbReference>
<dbReference type="EMBL" id="CP029551">
    <property type="protein sequence ID" value="AWN37811.1"/>
    <property type="molecule type" value="Genomic_DNA"/>
</dbReference>
<feature type="domain" description="Solute-binding protein family 3/N-terminal" evidence="3">
    <location>
        <begin position="36"/>
        <end position="272"/>
    </location>
</feature>
<dbReference type="InterPro" id="IPR001638">
    <property type="entry name" value="Solute-binding_3/MltF_N"/>
</dbReference>
<keyword evidence="1 2" id="KW-0732">Signal</keyword>
<evidence type="ECO:0000256" key="2">
    <source>
        <dbReference type="SAM" id="SignalP"/>
    </source>
</evidence>
<dbReference type="RefSeq" id="WP_109952895.1">
    <property type="nucleotide sequence ID" value="NZ_CP029551.1"/>
</dbReference>